<reference evidence="8 9" key="1">
    <citation type="submission" date="2011-10" db="EMBL/GenBank/DDBJ databases">
        <authorList>
            <person name="Genoscope - CEA"/>
        </authorList>
    </citation>
    <scope>NUCLEOTIDE SEQUENCE [LARGE SCALE GENOMIC DNA]</scope>
    <source>
        <strain evidence="8 9">RCC 1105</strain>
    </source>
</reference>
<dbReference type="PROSITE" id="PS50082">
    <property type="entry name" value="WD_REPEATS_2"/>
    <property type="match status" value="7"/>
</dbReference>
<feature type="repeat" description="WD" evidence="5">
    <location>
        <begin position="483"/>
        <end position="516"/>
    </location>
</feature>
<dbReference type="InterPro" id="IPR011047">
    <property type="entry name" value="Quinoprotein_ADH-like_sf"/>
</dbReference>
<dbReference type="eggNOG" id="KOG0271">
    <property type="taxonomic scope" value="Eukaryota"/>
</dbReference>
<keyword evidence="2 5" id="KW-0853">WD repeat</keyword>
<dbReference type="STRING" id="41875.K8EAU5"/>
<dbReference type="PRINTS" id="PR00319">
    <property type="entry name" value="GPROTEINB"/>
</dbReference>
<dbReference type="GO" id="GO:0000027">
    <property type="term" value="P:ribosomal large subunit assembly"/>
    <property type="evidence" value="ECO:0007669"/>
    <property type="project" value="TreeGrafter"/>
</dbReference>
<dbReference type="SMART" id="SM00320">
    <property type="entry name" value="WD40"/>
    <property type="match status" value="8"/>
</dbReference>
<evidence type="ECO:0000256" key="4">
    <source>
        <dbReference type="ARBA" id="ARBA00023242"/>
    </source>
</evidence>
<feature type="repeat" description="WD" evidence="5">
    <location>
        <begin position="188"/>
        <end position="220"/>
    </location>
</feature>
<feature type="repeat" description="WD" evidence="5">
    <location>
        <begin position="441"/>
        <end position="475"/>
    </location>
</feature>
<dbReference type="AlphaFoldDB" id="K8EAU5"/>
<proteinExistence type="predicted"/>
<dbReference type="InterPro" id="IPR020472">
    <property type="entry name" value="WD40_PAC1"/>
</dbReference>
<sequence>MSSSGGRSSVLPTTTTSTKRAKTTNNNNENENENDENENRHLPRQRINVIAQLVDTDGNTAGPQLDLPHDCTSKQLEELLNTLLNNTEEKGEKLPYEFYIKDETLTTDLGDHLEKVNASMEQVLKIVYAPQALFRVRPVTRCSSAIPGHAEAILSVSFSPDGKHLASGSGDTTVRLWNHESEAPKTTCKGHTNWVLCVAWSPDAQLVASGGMDNMVRLWDPVTGESKGILKGHKKHIVGLSWEPTHALKSPNDVRFVSASADGTAKVWNVNKKIPLFSLSAHSRALSSVKWGGEGLIYTASRDTTVYAWDAKDGKIVRQLKGHAHWVNTLALSSEFALRTGAFDETGKREESFEKSKERALERYKKLTRNKPERLISGSDDFTMFLWEPSQSKTALKRLTGHVQLINHVMFSPDGKYFASASFDKAVKLWNGDTGDFVCTFRGHVGAVYQIAWSADSRFVLSASKDSTLKVWSVRLKKLELDLPGHSDEIYACDWSPLGTKGASGGKDKMLRLWKH</sequence>
<evidence type="ECO:0000256" key="1">
    <source>
        <dbReference type="ARBA" id="ARBA00004604"/>
    </source>
</evidence>
<feature type="repeat" description="WD" evidence="5">
    <location>
        <begin position="279"/>
        <end position="319"/>
    </location>
</feature>
<organism evidence="8 9">
    <name type="scientific">Bathycoccus prasinos</name>
    <dbReference type="NCBI Taxonomy" id="41875"/>
    <lineage>
        <taxon>Eukaryota</taxon>
        <taxon>Viridiplantae</taxon>
        <taxon>Chlorophyta</taxon>
        <taxon>Mamiellophyceae</taxon>
        <taxon>Mamiellales</taxon>
        <taxon>Bathycoccaceae</taxon>
        <taxon>Bathycoccus</taxon>
    </lineage>
</organism>
<evidence type="ECO:0000256" key="3">
    <source>
        <dbReference type="ARBA" id="ARBA00022737"/>
    </source>
</evidence>
<dbReference type="EMBL" id="FO082277">
    <property type="protein sequence ID" value="CCO14869.1"/>
    <property type="molecule type" value="Genomic_DNA"/>
</dbReference>
<keyword evidence="9" id="KW-1185">Reference proteome</keyword>
<dbReference type="Pfam" id="PF00400">
    <property type="entry name" value="WD40"/>
    <property type="match status" value="7"/>
</dbReference>
<feature type="repeat" description="WD" evidence="5">
    <location>
        <begin position="146"/>
        <end position="187"/>
    </location>
</feature>
<protein>
    <recommendedName>
        <fullName evidence="7">NLE domain-containing protein</fullName>
    </recommendedName>
</protein>
<dbReference type="PANTHER" id="PTHR19848">
    <property type="entry name" value="WD40 REPEAT PROTEIN"/>
    <property type="match status" value="1"/>
</dbReference>
<dbReference type="Proteomes" id="UP000198341">
    <property type="component" value="Chromosome 2"/>
</dbReference>
<dbReference type="RefSeq" id="XP_007514629.1">
    <property type="nucleotide sequence ID" value="XM_007514567.1"/>
</dbReference>
<gene>
    <name evidence="8" type="ORF">Bathy02g06020</name>
</gene>
<dbReference type="InterPro" id="IPR001632">
    <property type="entry name" value="WD40_G-protein_beta-like"/>
</dbReference>
<dbReference type="GeneID" id="19017717"/>
<dbReference type="PANTHER" id="PTHR19848:SF0">
    <property type="entry name" value="NOTCHLESS PROTEIN HOMOLOG 1"/>
    <property type="match status" value="1"/>
</dbReference>
<feature type="repeat" description="WD" evidence="5">
    <location>
        <begin position="230"/>
        <end position="278"/>
    </location>
</feature>
<dbReference type="InterPro" id="IPR015943">
    <property type="entry name" value="WD40/YVTN_repeat-like_dom_sf"/>
</dbReference>
<evidence type="ECO:0000313" key="8">
    <source>
        <dbReference type="EMBL" id="CCO14869.1"/>
    </source>
</evidence>
<feature type="domain" description="NLE" evidence="7">
    <location>
        <begin position="49"/>
        <end position="113"/>
    </location>
</feature>
<feature type="compositionally biased region" description="Polar residues" evidence="6">
    <location>
        <begin position="1"/>
        <end position="12"/>
    </location>
</feature>
<feature type="repeat" description="WD" evidence="5">
    <location>
        <begin position="399"/>
        <end position="440"/>
    </location>
</feature>
<dbReference type="Pfam" id="PF08154">
    <property type="entry name" value="NLE"/>
    <property type="match status" value="1"/>
</dbReference>
<dbReference type="InterPro" id="IPR019775">
    <property type="entry name" value="WD40_repeat_CS"/>
</dbReference>
<evidence type="ECO:0000256" key="2">
    <source>
        <dbReference type="ARBA" id="ARBA00022574"/>
    </source>
</evidence>
<feature type="region of interest" description="Disordered" evidence="6">
    <location>
        <begin position="1"/>
        <end position="43"/>
    </location>
</feature>
<keyword evidence="4" id="KW-0539">Nucleus</keyword>
<evidence type="ECO:0000313" key="9">
    <source>
        <dbReference type="Proteomes" id="UP000198341"/>
    </source>
</evidence>
<dbReference type="PROSITE" id="PS00678">
    <property type="entry name" value="WD_REPEATS_1"/>
    <property type="match status" value="1"/>
</dbReference>
<keyword evidence="3" id="KW-0677">Repeat</keyword>
<evidence type="ECO:0000256" key="5">
    <source>
        <dbReference type="PROSITE-ProRule" id="PRU00221"/>
    </source>
</evidence>
<dbReference type="PRINTS" id="PR00320">
    <property type="entry name" value="GPROTEINBRPT"/>
</dbReference>
<dbReference type="CDD" id="cd00200">
    <property type="entry name" value="WD40"/>
    <property type="match status" value="1"/>
</dbReference>
<dbReference type="InterPro" id="IPR001680">
    <property type="entry name" value="WD40_rpt"/>
</dbReference>
<name>K8EAU5_9CHLO</name>
<feature type="compositionally biased region" description="Low complexity" evidence="6">
    <location>
        <begin position="13"/>
        <end position="29"/>
    </location>
</feature>
<evidence type="ECO:0000256" key="6">
    <source>
        <dbReference type="SAM" id="MobiDB-lite"/>
    </source>
</evidence>
<dbReference type="PROSITE" id="PS50294">
    <property type="entry name" value="WD_REPEATS_REGION"/>
    <property type="match status" value="5"/>
</dbReference>
<dbReference type="SUPFAM" id="SSF50998">
    <property type="entry name" value="Quinoprotein alcohol dehydrogenase-like"/>
    <property type="match status" value="1"/>
</dbReference>
<dbReference type="Gene3D" id="2.130.10.10">
    <property type="entry name" value="YVTN repeat-like/Quinoprotein amine dehydrogenase"/>
    <property type="match status" value="1"/>
</dbReference>
<comment type="subcellular location">
    <subcellularLocation>
        <location evidence="1">Nucleus</location>
        <location evidence="1">Nucleolus</location>
    </subcellularLocation>
</comment>
<accession>K8EAU5</accession>
<dbReference type="GO" id="GO:0005730">
    <property type="term" value="C:nucleolus"/>
    <property type="evidence" value="ECO:0007669"/>
    <property type="project" value="UniProtKB-SubCell"/>
</dbReference>
<dbReference type="KEGG" id="bpg:Bathy02g06020"/>
<dbReference type="OrthoDB" id="10267436at2759"/>
<evidence type="ECO:0000259" key="7">
    <source>
        <dbReference type="Pfam" id="PF08154"/>
    </source>
</evidence>
<dbReference type="InterPro" id="IPR012972">
    <property type="entry name" value="NLE"/>
</dbReference>